<protein>
    <submittedName>
        <fullName evidence="2">Class I SAM-dependent methyltransferase</fullName>
    </submittedName>
</protein>
<dbReference type="OrthoDB" id="9804312at2"/>
<feature type="domain" description="Methyltransferase" evidence="1">
    <location>
        <begin position="52"/>
        <end position="153"/>
    </location>
</feature>
<dbReference type="RefSeq" id="WP_136833389.1">
    <property type="nucleotide sequence ID" value="NZ_SWBM01000007.1"/>
</dbReference>
<keyword evidence="2" id="KW-0808">Transferase</keyword>
<proteinExistence type="predicted"/>
<dbReference type="Pfam" id="PF13649">
    <property type="entry name" value="Methyltransf_25"/>
    <property type="match status" value="1"/>
</dbReference>
<dbReference type="GO" id="GO:0008168">
    <property type="term" value="F:methyltransferase activity"/>
    <property type="evidence" value="ECO:0007669"/>
    <property type="project" value="UniProtKB-KW"/>
</dbReference>
<evidence type="ECO:0000259" key="1">
    <source>
        <dbReference type="Pfam" id="PF13649"/>
    </source>
</evidence>
<comment type="caution">
    <text evidence="2">The sequence shown here is derived from an EMBL/GenBank/DDBJ whole genome shotgun (WGS) entry which is preliminary data.</text>
</comment>
<accession>A0A4U1D184</accession>
<dbReference type="Gene3D" id="3.40.50.150">
    <property type="entry name" value="Vaccinia Virus protein VP39"/>
    <property type="match status" value="1"/>
</dbReference>
<name>A0A4U1D184_9BACI</name>
<dbReference type="InterPro" id="IPR029063">
    <property type="entry name" value="SAM-dependent_MTases_sf"/>
</dbReference>
<dbReference type="InterPro" id="IPR041698">
    <property type="entry name" value="Methyltransf_25"/>
</dbReference>
<dbReference type="Proteomes" id="UP000307756">
    <property type="component" value="Unassembled WGS sequence"/>
</dbReference>
<dbReference type="SUPFAM" id="SSF53335">
    <property type="entry name" value="S-adenosyl-L-methionine-dependent methyltransferases"/>
    <property type="match status" value="1"/>
</dbReference>
<reference evidence="2 3" key="1">
    <citation type="journal article" date="2011" name="J. Microbiol.">
        <title>Bacillus kyonggiensis sp. nov., isolated from soil of a lettuce field.</title>
        <authorList>
            <person name="Dong K."/>
            <person name="Lee S."/>
        </authorList>
    </citation>
    <scope>NUCLEOTIDE SEQUENCE [LARGE SCALE GENOMIC DNA]</scope>
    <source>
        <strain evidence="2 3">NB22</strain>
    </source>
</reference>
<keyword evidence="2" id="KW-0489">Methyltransferase</keyword>
<keyword evidence="3" id="KW-1185">Reference proteome</keyword>
<dbReference type="AlphaFoldDB" id="A0A4U1D184"/>
<evidence type="ECO:0000313" key="3">
    <source>
        <dbReference type="Proteomes" id="UP000307756"/>
    </source>
</evidence>
<dbReference type="EMBL" id="SWBM01000007">
    <property type="protein sequence ID" value="TKC14917.1"/>
    <property type="molecule type" value="Genomic_DNA"/>
</dbReference>
<dbReference type="CDD" id="cd02440">
    <property type="entry name" value="AdoMet_MTases"/>
    <property type="match status" value="1"/>
</dbReference>
<gene>
    <name evidence="2" type="ORF">FA727_20650</name>
</gene>
<dbReference type="GO" id="GO:0032259">
    <property type="term" value="P:methylation"/>
    <property type="evidence" value="ECO:0007669"/>
    <property type="project" value="UniProtKB-KW"/>
</dbReference>
<evidence type="ECO:0000313" key="2">
    <source>
        <dbReference type="EMBL" id="TKC14917.1"/>
    </source>
</evidence>
<sequence length="241" mass="27658">MNSLEHIRKKEKEYHDFCYENYRLFEKGSWLYKPVQTVMSLLLLLENEILSVLDLGSGVGRNSIPIAEAIKNKNGKVHCVDILDSALEKLDQYRKEFHVENIIELYKSDIGDYQIQKNKYDLIVAVSSLEHVSSETIFESVVERMAAGTKSGGINCLIVNSDVQETDMETNEKLAALMEINIPTNEVIEKLNRVYRDWDILEQVVKPLEYQITRDAKTVLLRTNAITYVVRKVITASTEIL</sequence>
<organism evidence="2 3">
    <name type="scientific">Robertmurraya kyonggiensis</name>
    <dbReference type="NCBI Taxonomy" id="1037680"/>
    <lineage>
        <taxon>Bacteria</taxon>
        <taxon>Bacillati</taxon>
        <taxon>Bacillota</taxon>
        <taxon>Bacilli</taxon>
        <taxon>Bacillales</taxon>
        <taxon>Bacillaceae</taxon>
        <taxon>Robertmurraya</taxon>
    </lineage>
</organism>